<dbReference type="RefSeq" id="WP_052089604.1">
    <property type="nucleotide sequence ID" value="NZ_FZML01000016.1"/>
</dbReference>
<organism evidence="2 3">
    <name type="scientific">Helicobacter muridarum</name>
    <dbReference type="NCBI Taxonomy" id="216"/>
    <lineage>
        <taxon>Bacteria</taxon>
        <taxon>Pseudomonadati</taxon>
        <taxon>Campylobacterota</taxon>
        <taxon>Epsilonproteobacteria</taxon>
        <taxon>Campylobacterales</taxon>
        <taxon>Helicobacteraceae</taxon>
        <taxon>Helicobacter</taxon>
    </lineage>
</organism>
<proteinExistence type="predicted"/>
<keyword evidence="1" id="KW-0812">Transmembrane</keyword>
<evidence type="ECO:0000256" key="1">
    <source>
        <dbReference type="SAM" id="Phobius"/>
    </source>
</evidence>
<evidence type="ECO:0000313" key="2">
    <source>
        <dbReference type="EMBL" id="STQ86872.1"/>
    </source>
</evidence>
<evidence type="ECO:0000313" key="3">
    <source>
        <dbReference type="Proteomes" id="UP000255139"/>
    </source>
</evidence>
<feature type="transmembrane region" description="Helical" evidence="1">
    <location>
        <begin position="12"/>
        <end position="30"/>
    </location>
</feature>
<dbReference type="Proteomes" id="UP000255139">
    <property type="component" value="Unassembled WGS sequence"/>
</dbReference>
<keyword evidence="1" id="KW-0472">Membrane</keyword>
<reference evidence="2 3" key="1">
    <citation type="submission" date="2018-06" db="EMBL/GenBank/DDBJ databases">
        <authorList>
            <consortium name="Pathogen Informatics"/>
            <person name="Doyle S."/>
        </authorList>
    </citation>
    <scope>NUCLEOTIDE SEQUENCE [LARGE SCALE GENOMIC DNA]</scope>
    <source>
        <strain evidence="2 3">NCTC12714</strain>
    </source>
</reference>
<dbReference type="AlphaFoldDB" id="A0A377PWS7"/>
<name>A0A377PWS7_9HELI</name>
<gene>
    <name evidence="2" type="ORF">NCTC12714_01683</name>
</gene>
<dbReference type="EMBL" id="UGJE01000002">
    <property type="protein sequence ID" value="STQ86872.1"/>
    <property type="molecule type" value="Genomic_DNA"/>
</dbReference>
<sequence length="176" mass="20589">MSITFDFALFKIGAFSGIGSIIILAIQFFIKRYSFFKYFDAMRELFRESFLCLALCKAALENYKFIITSKGIAVYGHTQNNAWLKPYKCFPNVYVQTAFRNDNEVYCYKLDYFLLLMIKIVRCFKSKIILEADLLKLGQLNKKCHIGNIFISKIEFFKNKAEAEDRHKEILSSNKT</sequence>
<keyword evidence="3" id="KW-1185">Reference proteome</keyword>
<keyword evidence="1" id="KW-1133">Transmembrane helix</keyword>
<accession>A0A377PWS7</accession>
<protein>
    <submittedName>
        <fullName evidence="2">Uncharacterized protein</fullName>
    </submittedName>
</protein>